<keyword evidence="4" id="KW-0186">Copper</keyword>
<comment type="caution">
    <text evidence="9">The sequence shown here is derived from an EMBL/GenBank/DDBJ whole genome shotgun (WGS) entry which is preliminary data.</text>
</comment>
<evidence type="ECO:0000259" key="8">
    <source>
        <dbReference type="Pfam" id="PF07732"/>
    </source>
</evidence>
<evidence type="ECO:0000259" key="7">
    <source>
        <dbReference type="Pfam" id="PF07731"/>
    </source>
</evidence>
<dbReference type="GO" id="GO:0005507">
    <property type="term" value="F:copper ion binding"/>
    <property type="evidence" value="ECO:0007669"/>
    <property type="project" value="InterPro"/>
</dbReference>
<dbReference type="Pfam" id="PF07732">
    <property type="entry name" value="Cu-oxidase_3"/>
    <property type="match status" value="1"/>
</dbReference>
<dbReference type="Proteomes" id="UP000320333">
    <property type="component" value="Unassembled WGS sequence"/>
</dbReference>
<feature type="compositionally biased region" description="Low complexity" evidence="5">
    <location>
        <begin position="189"/>
        <end position="273"/>
    </location>
</feature>
<comment type="similarity">
    <text evidence="1">Belongs to the multicopper oxidase family.</text>
</comment>
<reference evidence="9 10" key="1">
    <citation type="journal article" date="2019" name="Sci. Rep.">
        <title>Comparative genomics of chytrid fungi reveal insights into the obligate biotrophic and pathogenic lifestyle of Synchytrium endobioticum.</title>
        <authorList>
            <person name="van de Vossenberg B.T.L.H."/>
            <person name="Warris S."/>
            <person name="Nguyen H.D.T."/>
            <person name="van Gent-Pelzer M.P.E."/>
            <person name="Joly D.L."/>
            <person name="van de Geest H.C."/>
            <person name="Bonants P.J.M."/>
            <person name="Smith D.S."/>
            <person name="Levesque C.A."/>
            <person name="van der Lee T.A.J."/>
        </authorList>
    </citation>
    <scope>NUCLEOTIDE SEQUENCE [LARGE SCALE GENOMIC DNA]</scope>
    <source>
        <strain evidence="9 10">CBS 675.73</strain>
    </source>
</reference>
<dbReference type="InterPro" id="IPR008972">
    <property type="entry name" value="Cupredoxin"/>
</dbReference>
<keyword evidence="2" id="KW-0479">Metal-binding</keyword>
<dbReference type="InterPro" id="IPR015157">
    <property type="entry name" value="TMA7"/>
</dbReference>
<evidence type="ECO:0000256" key="4">
    <source>
        <dbReference type="ARBA" id="ARBA00023008"/>
    </source>
</evidence>
<evidence type="ECO:0008006" key="11">
    <source>
        <dbReference type="Google" id="ProtNLM"/>
    </source>
</evidence>
<dbReference type="FunFam" id="2.60.40.420:FF:000045">
    <property type="entry name" value="Laccase 2"/>
    <property type="match status" value="1"/>
</dbReference>
<dbReference type="Gene3D" id="2.60.40.420">
    <property type="entry name" value="Cupredoxins - blue copper proteins"/>
    <property type="match status" value="3"/>
</dbReference>
<organism evidence="9 10">
    <name type="scientific">Chytriomyces confervae</name>
    <dbReference type="NCBI Taxonomy" id="246404"/>
    <lineage>
        <taxon>Eukaryota</taxon>
        <taxon>Fungi</taxon>
        <taxon>Fungi incertae sedis</taxon>
        <taxon>Chytridiomycota</taxon>
        <taxon>Chytridiomycota incertae sedis</taxon>
        <taxon>Chytridiomycetes</taxon>
        <taxon>Chytridiales</taxon>
        <taxon>Chytriomycetaceae</taxon>
        <taxon>Chytriomyces</taxon>
    </lineage>
</organism>
<dbReference type="GO" id="GO:0016491">
    <property type="term" value="F:oxidoreductase activity"/>
    <property type="evidence" value="ECO:0007669"/>
    <property type="project" value="UniProtKB-KW"/>
</dbReference>
<dbReference type="InterPro" id="IPR002355">
    <property type="entry name" value="Cu_oxidase_Cu_BS"/>
</dbReference>
<dbReference type="OrthoDB" id="2121828at2759"/>
<dbReference type="SUPFAM" id="SSF49503">
    <property type="entry name" value="Cupredoxins"/>
    <property type="match status" value="3"/>
</dbReference>
<dbReference type="InterPro" id="IPR033138">
    <property type="entry name" value="Cu_oxidase_CS"/>
</dbReference>
<feature type="region of interest" description="Disordered" evidence="5">
    <location>
        <begin position="173"/>
        <end position="273"/>
    </location>
</feature>
<feature type="region of interest" description="Disordered" evidence="5">
    <location>
        <begin position="1"/>
        <end position="43"/>
    </location>
</feature>
<feature type="domain" description="Plastocyanin-like" evidence="8">
    <location>
        <begin position="285"/>
        <end position="397"/>
    </location>
</feature>
<dbReference type="EMBL" id="QEAP01000135">
    <property type="protein sequence ID" value="TPX74260.1"/>
    <property type="molecule type" value="Genomic_DNA"/>
</dbReference>
<dbReference type="STRING" id="246404.A0A507FFA3"/>
<evidence type="ECO:0000256" key="2">
    <source>
        <dbReference type="ARBA" id="ARBA00022723"/>
    </source>
</evidence>
<evidence type="ECO:0000256" key="1">
    <source>
        <dbReference type="ARBA" id="ARBA00010609"/>
    </source>
</evidence>
<dbReference type="PROSITE" id="PS00079">
    <property type="entry name" value="MULTICOPPER_OXIDASE1"/>
    <property type="match status" value="1"/>
</dbReference>
<dbReference type="InterPro" id="IPR001117">
    <property type="entry name" value="Cu-oxidase_2nd"/>
</dbReference>
<evidence type="ECO:0000256" key="3">
    <source>
        <dbReference type="ARBA" id="ARBA00023002"/>
    </source>
</evidence>
<feature type="domain" description="Plastocyanin-like" evidence="6">
    <location>
        <begin position="407"/>
        <end position="567"/>
    </location>
</feature>
<keyword evidence="3" id="KW-0560">Oxidoreductase</keyword>
<evidence type="ECO:0000259" key="6">
    <source>
        <dbReference type="Pfam" id="PF00394"/>
    </source>
</evidence>
<dbReference type="InterPro" id="IPR011706">
    <property type="entry name" value="Cu-oxidase_C"/>
</dbReference>
<feature type="compositionally biased region" description="Basic and acidic residues" evidence="5">
    <location>
        <begin position="28"/>
        <end position="43"/>
    </location>
</feature>
<accession>A0A507FFA3</accession>
<dbReference type="Pfam" id="PF09072">
    <property type="entry name" value="TMA7"/>
    <property type="match status" value="1"/>
</dbReference>
<protein>
    <recommendedName>
        <fullName evidence="11">Translation machinery-associated protein 7</fullName>
    </recommendedName>
</protein>
<proteinExistence type="inferred from homology"/>
<keyword evidence="10" id="KW-1185">Reference proteome</keyword>
<feature type="domain" description="Plastocyanin-like" evidence="7">
    <location>
        <begin position="652"/>
        <end position="774"/>
    </location>
</feature>
<name>A0A507FFA3_9FUNG</name>
<gene>
    <name evidence="9" type="ORF">CcCBS67573_g04478</name>
</gene>
<dbReference type="AlphaFoldDB" id="A0A507FFA3"/>
<sequence>MSGRQGGKAKPLKAPKKGPKDMDDDELDFKKKQMEEAKKLKEMAAKAAGKGPLTSGGIKSTWAAIPPVDTYVQNDSTRTASQSIPICQQEQSTNKSTMRALNNLLLLALCAVTALTQARSESEGVSAAVQSEYSKVQVHDPFHPQYAQNIKQRDIWHDHPMMAPKKKLVNLQKGAVKRTTTTKKKTTKKATTTTTKKNTAKKATTTTTKKNTTKKATTTTTKKKPTTTTKKSTTKATVYSTKKTTVKGAPAPSVTSKSTLKTSHSTSKTSTTKATTKTVTLNLATKTLSPDGVPKTMLIANDQLDFEIHVNKGDTLVAVVNNNLNVSTSIHWHGIFQIGSPWMDGPGMVTQCLIAPSKSMTYTFSVGSQTGTYWWHAHYASQYVDGIRGPFIIHDPTDPYLSRYDEEIIVSLSDNWHADAQTVLKGYVFAYDPAPDSGLINGMGRYNCSHLPKGSTCTPDSPRKVFEVKKGKRYRIRIINMSSQAMFKVSIDNHMMTVIEADGVNTNPTVVSSFEISSSQRYSVLVNAAADIGNYWFRATISDMYTVTGTTIENGVDFNVLGIWRYAGAPESDPEAEFISDKIPLDVYHLGELNGLTLAQVPDYSQSLYLDFTLLFDDASNNTFGVMTILSDETNFFFSEYFVPKTEPFLKTLLDGGELSHTNNVYDVGGNNWIFLQVRNSDNIEHVFHLHGHAFYIIGSGRQLHALPDAATLPRRDAIQVPKCVGGTGGGEAGCVKGYVNLMIHFNHPGAWLFHCHVDWHMAVGLSMTFVNRENLDSVRETIPKNFWDECQTH</sequence>
<dbReference type="Pfam" id="PF00394">
    <property type="entry name" value="Cu-oxidase"/>
    <property type="match status" value="1"/>
</dbReference>
<evidence type="ECO:0000256" key="5">
    <source>
        <dbReference type="SAM" id="MobiDB-lite"/>
    </source>
</evidence>
<dbReference type="InterPro" id="IPR045087">
    <property type="entry name" value="Cu-oxidase_fam"/>
</dbReference>
<dbReference type="PROSITE" id="PS00080">
    <property type="entry name" value="MULTICOPPER_OXIDASE2"/>
    <property type="match status" value="1"/>
</dbReference>
<dbReference type="Pfam" id="PF07731">
    <property type="entry name" value="Cu-oxidase_2"/>
    <property type="match status" value="1"/>
</dbReference>
<dbReference type="PANTHER" id="PTHR11709">
    <property type="entry name" value="MULTI-COPPER OXIDASE"/>
    <property type="match status" value="1"/>
</dbReference>
<evidence type="ECO:0000313" key="10">
    <source>
        <dbReference type="Proteomes" id="UP000320333"/>
    </source>
</evidence>
<dbReference type="InterPro" id="IPR011707">
    <property type="entry name" value="Cu-oxidase-like_N"/>
</dbReference>
<dbReference type="PANTHER" id="PTHR11709:SF511">
    <property type="entry name" value="LACCASE"/>
    <property type="match status" value="1"/>
</dbReference>
<evidence type="ECO:0000313" key="9">
    <source>
        <dbReference type="EMBL" id="TPX74260.1"/>
    </source>
</evidence>